<dbReference type="RefSeq" id="WP_286257009.1">
    <property type="nucleotide sequence ID" value="NZ_AP018448.1"/>
</dbReference>
<evidence type="ECO:0000313" key="3">
    <source>
        <dbReference type="Proteomes" id="UP001321542"/>
    </source>
</evidence>
<gene>
    <name evidence="2" type="ORF">SGFS_080420</name>
</gene>
<proteinExistence type="predicted"/>
<keyword evidence="1" id="KW-1133">Transmembrane helix</keyword>
<protein>
    <submittedName>
        <fullName evidence="2">Uncharacterized protein</fullName>
    </submittedName>
</protein>
<reference evidence="2 3" key="2">
    <citation type="journal article" date="2023" name="ChemBioChem">
        <title>Acyltransferase Domain Exchange between Two Independent Type I Polyketide Synthases in the Same Producer Strain of Macrolide Antibiotics.</title>
        <authorList>
            <person name="Kudo F."/>
            <person name="Kishikawa K."/>
            <person name="Tsuboi K."/>
            <person name="Kido T."/>
            <person name="Usui T."/>
            <person name="Hashimoto J."/>
            <person name="Shin-Ya K."/>
            <person name="Miyanaga A."/>
            <person name="Eguchi T."/>
        </authorList>
    </citation>
    <scope>NUCLEOTIDE SEQUENCE [LARGE SCALE GENOMIC DNA]</scope>
    <source>
        <strain evidence="2 3">A-8890</strain>
    </source>
</reference>
<evidence type="ECO:0000313" key="2">
    <source>
        <dbReference type="EMBL" id="BBC36748.1"/>
    </source>
</evidence>
<dbReference type="EMBL" id="AP018448">
    <property type="protein sequence ID" value="BBC36748.1"/>
    <property type="molecule type" value="Genomic_DNA"/>
</dbReference>
<evidence type="ECO:0000256" key="1">
    <source>
        <dbReference type="SAM" id="Phobius"/>
    </source>
</evidence>
<accession>A0ABM7FJT0</accession>
<keyword evidence="1" id="KW-0472">Membrane</keyword>
<organism evidence="2 3">
    <name type="scientific">Streptomyces graminofaciens</name>
    <dbReference type="NCBI Taxonomy" id="68212"/>
    <lineage>
        <taxon>Bacteria</taxon>
        <taxon>Bacillati</taxon>
        <taxon>Actinomycetota</taxon>
        <taxon>Actinomycetes</taxon>
        <taxon>Kitasatosporales</taxon>
        <taxon>Streptomycetaceae</taxon>
        <taxon>Streptomyces</taxon>
    </lineage>
</organism>
<name>A0ABM7FJT0_9ACTN</name>
<keyword evidence="1" id="KW-0812">Transmembrane</keyword>
<keyword evidence="3" id="KW-1185">Reference proteome</keyword>
<sequence>MRDAYDGQAVDRLARAVLAGRELNEDAGLDARAELAQFDVVARAFHRTPRRGRRARRRQEPLAFGVEGITAAVTALVLAVAVDVLSQLARDRTRRTMPRVTAWFRRVVLRRPVPLPPPDSDPDAEPTTGPMVELTPEQMRTIHRVARRHARRMRVPAATAEAIANGIVAELAMSNGSGEPSRD</sequence>
<feature type="transmembrane region" description="Helical" evidence="1">
    <location>
        <begin position="62"/>
        <end position="85"/>
    </location>
</feature>
<dbReference type="Proteomes" id="UP001321542">
    <property type="component" value="Chromosome"/>
</dbReference>
<reference evidence="2 3" key="1">
    <citation type="journal article" date="2010" name="ChemBioChem">
        <title>Cloning and characterization of the biosynthetic gene cluster of 16-membered macrolide antibiotic FD-891: involvement of a dual functional cytochrome P450 monooxygenase catalyzing epoxidation and hydroxylation.</title>
        <authorList>
            <person name="Kudo F."/>
            <person name="Motegi A."/>
            <person name="Mizoue K."/>
            <person name="Eguchi T."/>
        </authorList>
    </citation>
    <scope>NUCLEOTIDE SEQUENCE [LARGE SCALE GENOMIC DNA]</scope>
    <source>
        <strain evidence="2 3">A-8890</strain>
    </source>
</reference>